<dbReference type="RefSeq" id="WP_075070785.1">
    <property type="nucleotide sequence ID" value="NZ_CM007356.1"/>
</dbReference>
<evidence type="ECO:0000313" key="1">
    <source>
        <dbReference type="EMBL" id="OEU38393.1"/>
    </source>
</evidence>
<protein>
    <submittedName>
        <fullName evidence="1">Uncharacterized protein</fullName>
    </submittedName>
</protein>
<comment type="caution">
    <text evidence="1">The sequence shown here is derived from an EMBL/GenBank/DDBJ whole genome shotgun (WGS) entry which is preliminary data.</text>
</comment>
<reference evidence="1 2" key="1">
    <citation type="journal article" date="2016" name="Appl. Microbiol. Biotechnol.">
        <title>Adhesion of the genome-sequenced Lactococcus lactis subsp. cremoris IBB477 strain is mediated by specific molecular determinants.</title>
        <authorList>
            <person name="Radziwill-Bienkowska J.M."/>
            <person name="Le D.T."/>
            <person name="Szczesny P."/>
            <person name="Duviau M.P."/>
            <person name="Aleksandrzak-Piekarczyk T."/>
            <person name="Loubiere P."/>
            <person name="Mercier-Bonin M."/>
            <person name="Bardowski J.K."/>
            <person name="Kowalczyk M."/>
        </authorList>
    </citation>
    <scope>NUCLEOTIDE SEQUENCE [LARGE SCALE GENOMIC DNA]</scope>
    <source>
        <strain evidence="1 2">IBB477</strain>
        <plasmid evidence="2">Plasmid pibb477c</plasmid>
    </source>
</reference>
<evidence type="ECO:0000313" key="2">
    <source>
        <dbReference type="Proteomes" id="UP000176236"/>
    </source>
</evidence>
<keyword evidence="1" id="KW-0614">Plasmid</keyword>
<dbReference type="EMBL" id="JMMZ01000041">
    <property type="protein sequence ID" value="OEU38393.1"/>
    <property type="molecule type" value="Genomic_DNA"/>
</dbReference>
<sequence>MDDEKWYSLSEASIKQGRSRAYFSSIKANHPEYFENVELKKVGDNLVINQRGIDEVLKHVKKVGDRLRILPLKAVYKTKHILCFYPTNHYIKIAIK</sequence>
<proteinExistence type="predicted"/>
<geneLocation type="plasmid" evidence="2">
    <name>pibb477c</name>
</geneLocation>
<name>A0A1E7G0A7_LACLC</name>
<dbReference type="AlphaFoldDB" id="A0A1E7G0A7"/>
<dbReference type="Proteomes" id="UP000176236">
    <property type="component" value="Plasmid pIBB477c"/>
</dbReference>
<gene>
    <name evidence="1" type="ORF">AJ89_14635</name>
</gene>
<accession>A0A1E7G0A7</accession>
<organism evidence="1 2">
    <name type="scientific">Lactococcus cremoris subsp. cremoris IBB477</name>
    <dbReference type="NCBI Taxonomy" id="1449093"/>
    <lineage>
        <taxon>Bacteria</taxon>
        <taxon>Bacillati</taxon>
        <taxon>Bacillota</taxon>
        <taxon>Bacilli</taxon>
        <taxon>Lactobacillales</taxon>
        <taxon>Streptococcaceae</taxon>
        <taxon>Lactococcus</taxon>
        <taxon>Lactococcus cremoris subsp. cremoris</taxon>
    </lineage>
</organism>